<evidence type="ECO:0000256" key="2">
    <source>
        <dbReference type="ARBA" id="ARBA00012220"/>
    </source>
</evidence>
<dbReference type="InterPro" id="IPR007370">
    <property type="entry name" value="Glu_cys_ligase"/>
</dbReference>
<dbReference type="EMBL" id="JQBW01000010">
    <property type="protein sequence ID" value="KRN58167.1"/>
    <property type="molecule type" value="Genomic_DNA"/>
</dbReference>
<name>A0A0R2I811_9LACO</name>
<evidence type="ECO:0000256" key="9">
    <source>
        <dbReference type="RuleBase" id="RU004391"/>
    </source>
</evidence>
<dbReference type="STRING" id="396268.IV45_GL000610"/>
<keyword evidence="3 8" id="KW-0436">Ligase</keyword>
<proteinExistence type="inferred from homology"/>
<dbReference type="OrthoDB" id="9803907at2"/>
<dbReference type="AlphaFoldDB" id="A0A0R2I811"/>
<dbReference type="InterPro" id="IPR006334">
    <property type="entry name" value="Glut_cys_ligase"/>
</dbReference>
<dbReference type="PANTHER" id="PTHR38761:SF1">
    <property type="entry name" value="GLUTAMATE--CYSTEINE LIGASE"/>
    <property type="match status" value="1"/>
</dbReference>
<dbReference type="Pfam" id="PF04262">
    <property type="entry name" value="Glu_cys_ligase"/>
    <property type="match status" value="2"/>
</dbReference>
<evidence type="ECO:0000313" key="12">
    <source>
        <dbReference type="Proteomes" id="UP000050934"/>
    </source>
</evidence>
<comment type="similarity">
    <text evidence="8">Belongs to the glutamate--cysteine ligase type 1 family.</text>
</comment>
<keyword evidence="4 8" id="KW-0317">Glutathione biosynthesis</keyword>
<evidence type="ECO:0000256" key="6">
    <source>
        <dbReference type="ARBA" id="ARBA00022840"/>
    </source>
</evidence>
<evidence type="ECO:0000256" key="1">
    <source>
        <dbReference type="ARBA" id="ARBA00005006"/>
    </source>
</evidence>
<dbReference type="Proteomes" id="UP000050934">
    <property type="component" value="Unassembled WGS sequence"/>
</dbReference>
<evidence type="ECO:0000256" key="8">
    <source>
        <dbReference type="RuleBase" id="RU003544"/>
    </source>
</evidence>
<dbReference type="SUPFAM" id="SSF55931">
    <property type="entry name" value="Glutamine synthetase/guanido kinase"/>
    <property type="match status" value="1"/>
</dbReference>
<dbReference type="Gene3D" id="3.30.590.20">
    <property type="match status" value="1"/>
</dbReference>
<dbReference type="PATRIC" id="fig|396268.3.peg.618"/>
<dbReference type="UniPathway" id="UPA00142">
    <property type="reaction ID" value="UER00209"/>
</dbReference>
<dbReference type="GO" id="GO:0046872">
    <property type="term" value="F:metal ion binding"/>
    <property type="evidence" value="ECO:0007669"/>
    <property type="project" value="TreeGrafter"/>
</dbReference>
<evidence type="ECO:0000256" key="7">
    <source>
        <dbReference type="ARBA" id="ARBA00048819"/>
    </source>
</evidence>
<gene>
    <name evidence="11" type="ORF">IV45_GL000610</name>
</gene>
<dbReference type="GO" id="GO:0006750">
    <property type="term" value="P:glutathione biosynthetic process"/>
    <property type="evidence" value="ECO:0007669"/>
    <property type="project" value="UniProtKB-UniPathway"/>
</dbReference>
<accession>A0A0R2I811</accession>
<dbReference type="GO" id="GO:0005524">
    <property type="term" value="F:ATP binding"/>
    <property type="evidence" value="ECO:0007669"/>
    <property type="project" value="UniProtKB-KW"/>
</dbReference>
<reference evidence="11 12" key="1">
    <citation type="journal article" date="2015" name="Genome Announc.">
        <title>Expanding the biotechnology potential of lactobacilli through comparative genomics of 213 strains and associated genera.</title>
        <authorList>
            <person name="Sun Z."/>
            <person name="Harris H.M."/>
            <person name="McCann A."/>
            <person name="Guo C."/>
            <person name="Argimon S."/>
            <person name="Zhang W."/>
            <person name="Yang X."/>
            <person name="Jeffery I.B."/>
            <person name="Cooney J.C."/>
            <person name="Kagawa T.F."/>
            <person name="Liu W."/>
            <person name="Song Y."/>
            <person name="Salvetti E."/>
            <person name="Wrobel A."/>
            <person name="Rasinkangas P."/>
            <person name="Parkhill J."/>
            <person name="Rea M.C."/>
            <person name="O'Sullivan O."/>
            <person name="Ritari J."/>
            <person name="Douillard F.P."/>
            <person name="Paul Ross R."/>
            <person name="Yang R."/>
            <person name="Briner A.E."/>
            <person name="Felis G.E."/>
            <person name="de Vos W.M."/>
            <person name="Barrangou R."/>
            <person name="Klaenhammer T.R."/>
            <person name="Caufield P.W."/>
            <person name="Cui Y."/>
            <person name="Zhang H."/>
            <person name="O'Toole P.W."/>
        </authorList>
    </citation>
    <scope>NUCLEOTIDE SEQUENCE [LARGE SCALE GENOMIC DNA]</scope>
    <source>
        <strain evidence="11 12">DSM 17896</strain>
    </source>
</reference>
<evidence type="ECO:0000256" key="4">
    <source>
        <dbReference type="ARBA" id="ARBA00022684"/>
    </source>
</evidence>
<evidence type="ECO:0000259" key="10">
    <source>
        <dbReference type="Pfam" id="PF04262"/>
    </source>
</evidence>
<keyword evidence="6" id="KW-0067">ATP-binding</keyword>
<sequence length="499" mass="57000">MDKQELRTALKQDPAMSQRLFNSSFGLRMQALRVLTTGRASQHDYPKGLGNRTTNPYLTSGYSDNTMEFNGIIVKGAKSAVRQMAVLQQIVDSHLSSEERLWPLSLAPTAVYLHDLDFLKDNCTRPDFKDFSHRLTAKYGEIPALMAGVHVGYSVDHQLIEWIYDRFGKDEYKDEVNFRNELYFKLGQHYVLWQWLFTYLFGASPVPPMAQDVLAPKLDHQIRSLRNSSLGYGNLTNEEVNYGSFDQYEQSLNQFLHDGTYQNMQEFQGPVCLHNESGDLHQGGATYLSLRMFDLDPFATTGMSEDTLNFVELVMVHSLLSDSKTYSQDDLQKAIARNQEVAMQDPLEQPEWLKEAATKLTDELEKFCDEYDAPRQYRLALKFVQRRIEDPSLTIAGQMVANTESGNFMSFGLKLANDRFSIQVQSGQPLEVMGKVCSKSIQNMIKAAIVSGVEVEYQNHQVWFSYKDQRKAIEPTLEIEMPHGPLGELQRMFPQLAQD</sequence>
<comment type="pathway">
    <text evidence="1 9">Sulfur metabolism; glutathione biosynthesis; glutathione from L-cysteine and L-glutamate: step 1/2.</text>
</comment>
<feature type="domain" description="Glutamate--cysteine ligase" evidence="10">
    <location>
        <begin position="14"/>
        <end position="258"/>
    </location>
</feature>
<dbReference type="EC" id="6.3.2.2" evidence="2 9"/>
<keyword evidence="12" id="KW-1185">Reference proteome</keyword>
<organism evidence="11 12">
    <name type="scientific">Limosilactobacillus secaliphilus</name>
    <dbReference type="NCBI Taxonomy" id="396268"/>
    <lineage>
        <taxon>Bacteria</taxon>
        <taxon>Bacillati</taxon>
        <taxon>Bacillota</taxon>
        <taxon>Bacilli</taxon>
        <taxon>Lactobacillales</taxon>
        <taxon>Lactobacillaceae</taxon>
        <taxon>Limosilactobacillus</taxon>
    </lineage>
</organism>
<evidence type="ECO:0000256" key="3">
    <source>
        <dbReference type="ARBA" id="ARBA00022598"/>
    </source>
</evidence>
<dbReference type="InterPro" id="IPR014746">
    <property type="entry name" value="Gln_synth/guanido_kin_cat_dom"/>
</dbReference>
<dbReference type="GO" id="GO:0005829">
    <property type="term" value="C:cytosol"/>
    <property type="evidence" value="ECO:0007669"/>
    <property type="project" value="TreeGrafter"/>
</dbReference>
<evidence type="ECO:0000256" key="5">
    <source>
        <dbReference type="ARBA" id="ARBA00022741"/>
    </source>
</evidence>
<dbReference type="RefSeq" id="WP_083487271.1">
    <property type="nucleotide sequence ID" value="NZ_JQBW01000010.1"/>
</dbReference>
<comment type="caution">
    <text evidence="11">The sequence shown here is derived from an EMBL/GenBank/DDBJ whole genome shotgun (WGS) entry which is preliminary data.</text>
</comment>
<dbReference type="GO" id="GO:0004357">
    <property type="term" value="F:glutamate-cysteine ligase activity"/>
    <property type="evidence" value="ECO:0007669"/>
    <property type="project" value="UniProtKB-EC"/>
</dbReference>
<dbReference type="PANTHER" id="PTHR38761">
    <property type="entry name" value="GLUTAMATE--CYSTEINE LIGASE"/>
    <property type="match status" value="1"/>
</dbReference>
<keyword evidence="5" id="KW-0547">Nucleotide-binding</keyword>
<protein>
    <recommendedName>
        <fullName evidence="2 9">Glutamate--cysteine ligase</fullName>
        <ecNumber evidence="2 9">6.3.2.2</ecNumber>
    </recommendedName>
</protein>
<comment type="catalytic activity">
    <reaction evidence="7 9">
        <text>L-cysteine + L-glutamate + ATP = gamma-L-glutamyl-L-cysteine + ADP + phosphate + H(+)</text>
        <dbReference type="Rhea" id="RHEA:13285"/>
        <dbReference type="ChEBI" id="CHEBI:15378"/>
        <dbReference type="ChEBI" id="CHEBI:29985"/>
        <dbReference type="ChEBI" id="CHEBI:30616"/>
        <dbReference type="ChEBI" id="CHEBI:35235"/>
        <dbReference type="ChEBI" id="CHEBI:43474"/>
        <dbReference type="ChEBI" id="CHEBI:58173"/>
        <dbReference type="ChEBI" id="CHEBI:456216"/>
        <dbReference type="EC" id="6.3.2.2"/>
    </reaction>
</comment>
<evidence type="ECO:0000313" key="11">
    <source>
        <dbReference type="EMBL" id="KRN58167.1"/>
    </source>
</evidence>
<feature type="domain" description="Glutamate--cysteine ligase" evidence="10">
    <location>
        <begin position="278"/>
        <end position="339"/>
    </location>
</feature>